<gene>
    <name evidence="2" type="ORF">A4V02_10150</name>
</gene>
<dbReference type="GeneID" id="65537230"/>
<feature type="chain" id="PRO_5008529444" description="Gliding motility lipoprotein GldH" evidence="1">
    <location>
        <begin position="23"/>
        <end position="155"/>
    </location>
</feature>
<organism evidence="2 3">
    <name type="scientific">Muribaculum intestinale</name>
    <dbReference type="NCBI Taxonomy" id="1796646"/>
    <lineage>
        <taxon>Bacteria</taxon>
        <taxon>Pseudomonadati</taxon>
        <taxon>Bacteroidota</taxon>
        <taxon>Bacteroidia</taxon>
        <taxon>Bacteroidales</taxon>
        <taxon>Muribaculaceae</taxon>
        <taxon>Muribaculum</taxon>
    </lineage>
</organism>
<protein>
    <recommendedName>
        <fullName evidence="4">Gliding motility lipoprotein GldH</fullName>
    </recommendedName>
</protein>
<feature type="signal peptide" evidence="1">
    <location>
        <begin position="1"/>
        <end position="22"/>
    </location>
</feature>
<keyword evidence="3" id="KW-1185">Reference proteome</keyword>
<evidence type="ECO:0000313" key="2">
    <source>
        <dbReference type="EMBL" id="ANU64039.1"/>
    </source>
</evidence>
<sequence length="155" mass="17247">MRRHTCNLIAIAATMLIMWACGGNDVTYCEFRQLSADGWAYGDTIGFPTTNMTDSIADGHLVVSLRHNNGYPYSNIWLELTRTGNDGTTVRDTVNCVLADLYGRWKGQGFGASYQFSDTLPNAVRLLRGDSITVRHIMRTDTITDIEHLGIMLVP</sequence>
<keyword evidence="1" id="KW-0732">Signal</keyword>
<dbReference type="NCBIfam" id="TIGR03511">
    <property type="entry name" value="GldH_lipo"/>
    <property type="match status" value="1"/>
</dbReference>
<evidence type="ECO:0000313" key="3">
    <source>
        <dbReference type="Proteomes" id="UP000186351"/>
    </source>
</evidence>
<dbReference type="Pfam" id="PF14109">
    <property type="entry name" value="GldH_lipo"/>
    <property type="match status" value="1"/>
</dbReference>
<dbReference type="OrthoDB" id="982482at2"/>
<evidence type="ECO:0000256" key="1">
    <source>
        <dbReference type="SAM" id="SignalP"/>
    </source>
</evidence>
<name>A0A1B1SB56_9BACT</name>
<evidence type="ECO:0008006" key="4">
    <source>
        <dbReference type="Google" id="ProtNLM"/>
    </source>
</evidence>
<dbReference type="KEGG" id="pary:A4V02_10150"/>
<dbReference type="AlphaFoldDB" id="A0A1B1SB56"/>
<dbReference type="RefSeq" id="WP_068961330.1">
    <property type="nucleotide sequence ID" value="NZ_CAJTAP010000043.1"/>
</dbReference>
<proteinExistence type="predicted"/>
<accession>A0A1B1SB56</accession>
<dbReference type="Proteomes" id="UP000186351">
    <property type="component" value="Chromosome"/>
</dbReference>
<reference evidence="3" key="1">
    <citation type="submission" date="2016-04" db="EMBL/GenBank/DDBJ databases">
        <title>Complete Genome Sequences of Twelve Strains of a Stable Defined Moderately Diverse Mouse Microbiota 2 (sDMDMm2).</title>
        <authorList>
            <person name="Uchimura Y."/>
            <person name="Wyss M."/>
            <person name="Brugiroux S."/>
            <person name="Limenitakis J.P."/>
            <person name="Stecher B."/>
            <person name="McCoy K.D."/>
            <person name="Macpherson A.J."/>
        </authorList>
    </citation>
    <scope>NUCLEOTIDE SEQUENCE [LARGE SCALE GENOMIC DNA]</scope>
    <source>
        <strain evidence="3">YL27</strain>
    </source>
</reference>
<accession>A0A1Z2XHF6</accession>
<dbReference type="STRING" id="1796646.A4V02_10150"/>
<dbReference type="InterPro" id="IPR020018">
    <property type="entry name" value="Motility-assoc_lipoprot_GldH"/>
</dbReference>
<dbReference type="EMBL" id="CP015402">
    <property type="protein sequence ID" value="ANU64039.1"/>
    <property type="molecule type" value="Genomic_DNA"/>
</dbReference>